<dbReference type="Proteomes" id="UP000030125">
    <property type="component" value="Unassembled WGS sequence"/>
</dbReference>
<organism evidence="2 3">
    <name type="scientific">Porphyromonas cangingivalis</name>
    <dbReference type="NCBI Taxonomy" id="36874"/>
    <lineage>
        <taxon>Bacteria</taxon>
        <taxon>Pseudomonadati</taxon>
        <taxon>Bacteroidota</taxon>
        <taxon>Bacteroidia</taxon>
        <taxon>Bacteroidales</taxon>
        <taxon>Porphyromonadaceae</taxon>
        <taxon>Porphyromonas</taxon>
    </lineage>
</organism>
<evidence type="ECO:0000313" key="3">
    <source>
        <dbReference type="Proteomes" id="UP000030125"/>
    </source>
</evidence>
<comment type="caution">
    <text evidence="2">The sequence shown here is derived from an EMBL/GenBank/DDBJ whole genome shotgun (WGS) entry which is preliminary data.</text>
</comment>
<gene>
    <name evidence="2" type="ORF">HQ35_08870</name>
</gene>
<name>A0A0A2EQW4_PORCN</name>
<keyword evidence="1" id="KW-1133">Transmembrane helix</keyword>
<keyword evidence="1" id="KW-0472">Membrane</keyword>
<evidence type="ECO:0000256" key="1">
    <source>
        <dbReference type="SAM" id="Phobius"/>
    </source>
</evidence>
<proteinExistence type="predicted"/>
<accession>A0A0A2EQW4</accession>
<keyword evidence="1" id="KW-0812">Transmembrane</keyword>
<keyword evidence="3" id="KW-1185">Reference proteome</keyword>
<dbReference type="RefSeq" id="WP_036852591.1">
    <property type="nucleotide sequence ID" value="NZ_JQJD01000057.1"/>
</dbReference>
<feature type="transmembrane region" description="Helical" evidence="1">
    <location>
        <begin position="7"/>
        <end position="24"/>
    </location>
</feature>
<dbReference type="AlphaFoldDB" id="A0A0A2EQW4"/>
<dbReference type="EMBL" id="JQJD01000057">
    <property type="protein sequence ID" value="KGN78754.1"/>
    <property type="molecule type" value="Genomic_DNA"/>
</dbReference>
<sequence>MRDKKKYIIAFFASIALAMVLTWFSETTIFGEDKDAVFAGVAFSMFFSLLVFLLPSDKRG</sequence>
<reference evidence="2 3" key="1">
    <citation type="submission" date="2014-08" db="EMBL/GenBank/DDBJ databases">
        <title>Porphyromonas cangingivalis strain:COT-109_OH1386 Genome sequencing.</title>
        <authorList>
            <person name="Wallis C."/>
            <person name="Deusch O."/>
            <person name="O'Flynn C."/>
            <person name="Davis I."/>
            <person name="Jospin G."/>
            <person name="Darling A.E."/>
            <person name="Coil D.A."/>
            <person name="Alexiev A."/>
            <person name="Horsfall A."/>
            <person name="Kirkwood N."/>
            <person name="Harris S."/>
            <person name="Eisen J.A."/>
        </authorList>
    </citation>
    <scope>NUCLEOTIDE SEQUENCE [LARGE SCALE GENOMIC DNA]</scope>
    <source>
        <strain evidence="3">COT-109 OH1386</strain>
    </source>
</reference>
<protein>
    <submittedName>
        <fullName evidence="2">Uncharacterized protein</fullName>
    </submittedName>
</protein>
<evidence type="ECO:0000313" key="2">
    <source>
        <dbReference type="EMBL" id="KGN78754.1"/>
    </source>
</evidence>
<feature type="transmembrane region" description="Helical" evidence="1">
    <location>
        <begin position="36"/>
        <end position="54"/>
    </location>
</feature>